<dbReference type="EnsemblMetazoa" id="ASIC011426-RA">
    <property type="protein sequence ID" value="ASIC011426-PA"/>
    <property type="gene ID" value="ASIC011426"/>
</dbReference>
<dbReference type="GO" id="GO:0016301">
    <property type="term" value="F:kinase activity"/>
    <property type="evidence" value="ECO:0007669"/>
    <property type="project" value="UniProtKB-KW"/>
</dbReference>
<evidence type="ECO:0000256" key="1">
    <source>
        <dbReference type="SAM" id="MobiDB-lite"/>
    </source>
</evidence>
<reference evidence="3" key="2">
    <citation type="submission" date="2020-05" db="UniProtKB">
        <authorList>
            <consortium name="EnsemblMetazoa"/>
        </authorList>
    </citation>
    <scope>IDENTIFICATION</scope>
</reference>
<reference evidence="2 4" key="1">
    <citation type="journal article" date="2014" name="BMC Genomics">
        <title>Genome sequence of Anopheles sinensis provides insight into genetics basis of mosquito competence for malaria parasites.</title>
        <authorList>
            <person name="Zhou D."/>
            <person name="Zhang D."/>
            <person name="Ding G."/>
            <person name="Shi L."/>
            <person name="Hou Q."/>
            <person name="Ye Y."/>
            <person name="Xu Y."/>
            <person name="Zhou H."/>
            <person name="Xiong C."/>
            <person name="Li S."/>
            <person name="Yu J."/>
            <person name="Hong S."/>
            <person name="Yu X."/>
            <person name="Zou P."/>
            <person name="Chen C."/>
            <person name="Chang X."/>
            <person name="Wang W."/>
            <person name="Lv Y."/>
            <person name="Sun Y."/>
            <person name="Ma L."/>
            <person name="Shen B."/>
            <person name="Zhu C."/>
        </authorList>
    </citation>
    <scope>NUCLEOTIDE SEQUENCE [LARGE SCALE GENOMIC DNA]</scope>
</reference>
<sequence length="166" mass="18836">MLMLDYRCCCRLPGSNEMSSSAAVVVNLYFISALLPTSCTTIGEAQRFDEGKDPRPYLVVCIEKGQPLSLLWAKVGSRRLRLPVLKVINSHFHGHEQEDDRRAGTLGSPRRSRGEPKPRSAGVEGFIGAIWLFDGRSQECPFRHKWIPFAHHLRKVHSVPFRFDSF</sequence>
<protein>
    <submittedName>
        <fullName evidence="2 3">Histidine kinase</fullName>
    </submittedName>
</protein>
<proteinExistence type="predicted"/>
<feature type="region of interest" description="Disordered" evidence="1">
    <location>
        <begin position="96"/>
        <end position="121"/>
    </location>
</feature>
<organism evidence="2">
    <name type="scientific">Anopheles sinensis</name>
    <name type="common">Mosquito</name>
    <dbReference type="NCBI Taxonomy" id="74873"/>
    <lineage>
        <taxon>Eukaryota</taxon>
        <taxon>Metazoa</taxon>
        <taxon>Ecdysozoa</taxon>
        <taxon>Arthropoda</taxon>
        <taxon>Hexapoda</taxon>
        <taxon>Insecta</taxon>
        <taxon>Pterygota</taxon>
        <taxon>Neoptera</taxon>
        <taxon>Endopterygota</taxon>
        <taxon>Diptera</taxon>
        <taxon>Nematocera</taxon>
        <taxon>Culicoidea</taxon>
        <taxon>Culicidae</taxon>
        <taxon>Anophelinae</taxon>
        <taxon>Anopheles</taxon>
    </lineage>
</organism>
<name>A0A084W0F1_ANOSI</name>
<dbReference type="EMBL" id="KE525262">
    <property type="protein sequence ID" value="KFB43695.1"/>
    <property type="molecule type" value="Genomic_DNA"/>
</dbReference>
<dbReference type="VEuPathDB" id="VectorBase:ASIC011426"/>
<evidence type="ECO:0000313" key="3">
    <source>
        <dbReference type="EnsemblMetazoa" id="ASIC011426-PA"/>
    </source>
</evidence>
<keyword evidence="4" id="KW-1185">Reference proteome</keyword>
<keyword evidence="2" id="KW-0418">Kinase</keyword>
<accession>A0A084W0F1</accession>
<gene>
    <name evidence="2" type="ORF">ZHAS_00011426</name>
</gene>
<dbReference type="Proteomes" id="UP000030765">
    <property type="component" value="Unassembled WGS sequence"/>
</dbReference>
<dbReference type="EMBL" id="ATLV01019120">
    <property type="status" value="NOT_ANNOTATED_CDS"/>
    <property type="molecule type" value="Genomic_DNA"/>
</dbReference>
<dbReference type="AlphaFoldDB" id="A0A084W0F1"/>
<evidence type="ECO:0000313" key="2">
    <source>
        <dbReference type="EMBL" id="KFB43695.1"/>
    </source>
</evidence>
<keyword evidence="2" id="KW-0808">Transferase</keyword>
<evidence type="ECO:0000313" key="4">
    <source>
        <dbReference type="Proteomes" id="UP000030765"/>
    </source>
</evidence>
<dbReference type="VEuPathDB" id="VectorBase:ASIS007499"/>